<protein>
    <submittedName>
        <fullName evidence="2">Uncharacterized protein</fullName>
    </submittedName>
</protein>
<evidence type="ECO:0000256" key="1">
    <source>
        <dbReference type="SAM" id="Phobius"/>
    </source>
</evidence>
<gene>
    <name evidence="2" type="ORF">CYLTODRAFT_419900</name>
</gene>
<dbReference type="AlphaFoldDB" id="A0A0D7BJ96"/>
<keyword evidence="1" id="KW-1133">Transmembrane helix</keyword>
<evidence type="ECO:0000313" key="2">
    <source>
        <dbReference type="EMBL" id="KIY70295.1"/>
    </source>
</evidence>
<evidence type="ECO:0000313" key="3">
    <source>
        <dbReference type="Proteomes" id="UP000054007"/>
    </source>
</evidence>
<keyword evidence="3" id="KW-1185">Reference proteome</keyword>
<organism evidence="2 3">
    <name type="scientific">Cylindrobasidium torrendii FP15055 ss-10</name>
    <dbReference type="NCBI Taxonomy" id="1314674"/>
    <lineage>
        <taxon>Eukaryota</taxon>
        <taxon>Fungi</taxon>
        <taxon>Dikarya</taxon>
        <taxon>Basidiomycota</taxon>
        <taxon>Agaricomycotina</taxon>
        <taxon>Agaricomycetes</taxon>
        <taxon>Agaricomycetidae</taxon>
        <taxon>Agaricales</taxon>
        <taxon>Marasmiineae</taxon>
        <taxon>Physalacriaceae</taxon>
        <taxon>Cylindrobasidium</taxon>
    </lineage>
</organism>
<dbReference type="Proteomes" id="UP000054007">
    <property type="component" value="Unassembled WGS sequence"/>
</dbReference>
<feature type="transmembrane region" description="Helical" evidence="1">
    <location>
        <begin position="6"/>
        <end position="29"/>
    </location>
</feature>
<proteinExistence type="predicted"/>
<accession>A0A0D7BJ96</accession>
<keyword evidence="1" id="KW-0812">Transmembrane</keyword>
<dbReference type="EMBL" id="KN880470">
    <property type="protein sequence ID" value="KIY70295.1"/>
    <property type="molecule type" value="Genomic_DNA"/>
</dbReference>
<sequence>MHPVHVSFIYVAIVIVVCHSPISAGYLMLSNISQVLPLSMGKAAFLCPSSSSYHTPHTEKTSDSPP</sequence>
<reference evidence="2 3" key="1">
    <citation type="journal article" date="2015" name="Fungal Genet. Biol.">
        <title>Evolution of novel wood decay mechanisms in Agaricales revealed by the genome sequences of Fistulina hepatica and Cylindrobasidium torrendii.</title>
        <authorList>
            <person name="Floudas D."/>
            <person name="Held B.W."/>
            <person name="Riley R."/>
            <person name="Nagy L.G."/>
            <person name="Koehler G."/>
            <person name="Ransdell A.S."/>
            <person name="Younus H."/>
            <person name="Chow J."/>
            <person name="Chiniquy J."/>
            <person name="Lipzen A."/>
            <person name="Tritt A."/>
            <person name="Sun H."/>
            <person name="Haridas S."/>
            <person name="LaButti K."/>
            <person name="Ohm R.A."/>
            <person name="Kues U."/>
            <person name="Blanchette R.A."/>
            <person name="Grigoriev I.V."/>
            <person name="Minto R.E."/>
            <person name="Hibbett D.S."/>
        </authorList>
    </citation>
    <scope>NUCLEOTIDE SEQUENCE [LARGE SCALE GENOMIC DNA]</scope>
    <source>
        <strain evidence="2 3">FP15055 ss-10</strain>
    </source>
</reference>
<keyword evidence="1" id="KW-0472">Membrane</keyword>
<name>A0A0D7BJ96_9AGAR</name>